<evidence type="ECO:0000313" key="2">
    <source>
        <dbReference type="Proteomes" id="UP000314294"/>
    </source>
</evidence>
<accession>A0A4Z2J5M4</accession>
<reference evidence="1 2" key="1">
    <citation type="submission" date="2019-03" db="EMBL/GenBank/DDBJ databases">
        <title>First draft genome of Liparis tanakae, snailfish: a comprehensive survey of snailfish specific genes.</title>
        <authorList>
            <person name="Kim W."/>
            <person name="Song I."/>
            <person name="Jeong J.-H."/>
            <person name="Kim D."/>
            <person name="Kim S."/>
            <person name="Ryu S."/>
            <person name="Song J.Y."/>
            <person name="Lee S.K."/>
        </authorList>
    </citation>
    <scope>NUCLEOTIDE SEQUENCE [LARGE SCALE GENOMIC DNA]</scope>
    <source>
        <tissue evidence="1">Muscle</tissue>
    </source>
</reference>
<evidence type="ECO:0000313" key="1">
    <source>
        <dbReference type="EMBL" id="TNN84792.1"/>
    </source>
</evidence>
<organism evidence="1 2">
    <name type="scientific">Liparis tanakae</name>
    <name type="common">Tanaka's snailfish</name>
    <dbReference type="NCBI Taxonomy" id="230148"/>
    <lineage>
        <taxon>Eukaryota</taxon>
        <taxon>Metazoa</taxon>
        <taxon>Chordata</taxon>
        <taxon>Craniata</taxon>
        <taxon>Vertebrata</taxon>
        <taxon>Euteleostomi</taxon>
        <taxon>Actinopterygii</taxon>
        <taxon>Neopterygii</taxon>
        <taxon>Teleostei</taxon>
        <taxon>Neoteleostei</taxon>
        <taxon>Acanthomorphata</taxon>
        <taxon>Eupercaria</taxon>
        <taxon>Perciformes</taxon>
        <taxon>Cottioidei</taxon>
        <taxon>Cottales</taxon>
        <taxon>Liparidae</taxon>
        <taxon>Liparis</taxon>
    </lineage>
</organism>
<sequence>MQYLDTEGKTILLEGVEVENQLLTTFRQRSQVSIAVHVDGPALQNLREHITEKHLSLDSTGSFVFANTTNLAM</sequence>
<proteinExistence type="predicted"/>
<dbReference type="AlphaFoldDB" id="A0A4Z2J5M4"/>
<dbReference type="EMBL" id="SRLO01000024">
    <property type="protein sequence ID" value="TNN84792.1"/>
    <property type="molecule type" value="Genomic_DNA"/>
</dbReference>
<comment type="caution">
    <text evidence="1">The sequence shown here is derived from an EMBL/GenBank/DDBJ whole genome shotgun (WGS) entry which is preliminary data.</text>
</comment>
<gene>
    <name evidence="1" type="ORF">EYF80_004837</name>
</gene>
<keyword evidence="2" id="KW-1185">Reference proteome</keyword>
<dbReference type="Proteomes" id="UP000314294">
    <property type="component" value="Unassembled WGS sequence"/>
</dbReference>
<name>A0A4Z2J5M4_9TELE</name>
<protein>
    <submittedName>
        <fullName evidence="1">Uncharacterized protein</fullName>
    </submittedName>
</protein>